<dbReference type="AlphaFoldDB" id="K9YTN4"/>
<feature type="domain" description="Anaphase-promoting complex subunit 4-like WD40" evidence="2">
    <location>
        <begin position="23"/>
        <end position="99"/>
    </location>
</feature>
<evidence type="ECO:0000259" key="2">
    <source>
        <dbReference type="Pfam" id="PF12894"/>
    </source>
</evidence>
<accession>K9YTN4</accession>
<keyword evidence="1" id="KW-0853">WD repeat</keyword>
<name>K9YTN4_DACS8</name>
<evidence type="ECO:0000313" key="3">
    <source>
        <dbReference type="EMBL" id="AFZ50296.1"/>
    </source>
</evidence>
<dbReference type="RefSeq" id="WP_015229293.1">
    <property type="nucleotide sequence ID" value="NC_019780.1"/>
</dbReference>
<dbReference type="PROSITE" id="PS50294">
    <property type="entry name" value="WD_REPEATS_REGION"/>
    <property type="match status" value="1"/>
</dbReference>
<evidence type="ECO:0000313" key="4">
    <source>
        <dbReference type="Proteomes" id="UP000010482"/>
    </source>
</evidence>
<proteinExistence type="predicted"/>
<organism evidence="3 4">
    <name type="scientific">Dactylococcopsis salina (strain PCC 8305)</name>
    <name type="common">Myxobactron salinum</name>
    <dbReference type="NCBI Taxonomy" id="13035"/>
    <lineage>
        <taxon>Bacteria</taxon>
        <taxon>Bacillati</taxon>
        <taxon>Cyanobacteriota</taxon>
        <taxon>Cyanophyceae</taxon>
        <taxon>Nodosilineales</taxon>
        <taxon>Cymatolegaceae</taxon>
        <taxon>Dactylococcopsis</taxon>
    </lineage>
</organism>
<dbReference type="EMBL" id="CP003944">
    <property type="protein sequence ID" value="AFZ50296.1"/>
    <property type="molecule type" value="Genomic_DNA"/>
</dbReference>
<dbReference type="KEGG" id="dsl:Dacsa_1624"/>
<dbReference type="InterPro" id="IPR024977">
    <property type="entry name" value="Apc4-like_WD40_dom"/>
</dbReference>
<dbReference type="OrthoDB" id="434800at2"/>
<dbReference type="STRING" id="13035.Dacsa_1624"/>
<dbReference type="HOGENOM" id="CLU_067065_0_0_3"/>
<dbReference type="InterPro" id="IPR015943">
    <property type="entry name" value="WD40/YVTN_repeat-like_dom_sf"/>
</dbReference>
<dbReference type="SMART" id="SM00320">
    <property type="entry name" value="WD40"/>
    <property type="match status" value="7"/>
</dbReference>
<dbReference type="Gene3D" id="2.130.10.10">
    <property type="entry name" value="YVTN repeat-like/Quinoprotein amine dehydrogenase"/>
    <property type="match status" value="2"/>
</dbReference>
<dbReference type="SUPFAM" id="SSF50978">
    <property type="entry name" value="WD40 repeat-like"/>
    <property type="match status" value="1"/>
</dbReference>
<dbReference type="PROSITE" id="PS50082">
    <property type="entry name" value="WD_REPEATS_2"/>
    <property type="match status" value="2"/>
</dbReference>
<sequence>MNSKIRLIPKKREQLSDYISAIAWSPQTHLLASCSAAGELCLSSLEGNSIALHQGGERALSCVEFSVQGEFLATAGQAGTLQVWNLQTDPPVLVWEKKYPLSWLDTLQWHPQKPILAYAVGREVYILDLEQKVIIATVPFENSSIFDLSWHPHQDYLAVSGSGGIKVWQLQHLNQSPYELEVPGASLTVAWSKEGNYLASGNLDRTLSILAWENPPPWLMQGFPGKVRKLAWSNSSPTHSPQMAAACMEGIILWRQDKNGDQWQNTVLETHQGFVRDLSFHPSKPFLASAGDDGRIILWNDEKPLKTLKTKIGGFSSLQWHNQGNYLAAGTSHGEVLIWECISEANIKKGFG</sequence>
<keyword evidence="4" id="KW-1185">Reference proteome</keyword>
<protein>
    <submittedName>
        <fullName evidence="3">WD40 repeat-containing protein</fullName>
    </submittedName>
</protein>
<dbReference type="PANTHER" id="PTHR19879">
    <property type="entry name" value="TRANSCRIPTION INITIATION FACTOR TFIID"/>
    <property type="match status" value="1"/>
</dbReference>
<dbReference type="InterPro" id="IPR036322">
    <property type="entry name" value="WD40_repeat_dom_sf"/>
</dbReference>
<gene>
    <name evidence="3" type="ORF">Dacsa_1624</name>
</gene>
<dbReference type="PROSITE" id="PS51257">
    <property type="entry name" value="PROKAR_LIPOPROTEIN"/>
    <property type="match status" value="1"/>
</dbReference>
<dbReference type="InterPro" id="IPR001680">
    <property type="entry name" value="WD40_rpt"/>
</dbReference>
<dbReference type="PANTHER" id="PTHR19879:SF9">
    <property type="entry name" value="TRANSCRIPTION INITIATION FACTOR TFIID SUBUNIT 5"/>
    <property type="match status" value="1"/>
</dbReference>
<dbReference type="eggNOG" id="COG2319">
    <property type="taxonomic scope" value="Bacteria"/>
</dbReference>
<reference evidence="3" key="1">
    <citation type="submission" date="2012-04" db="EMBL/GenBank/DDBJ databases">
        <title>Finished genome of Dactylococcopsis salina PCC 8305.</title>
        <authorList>
            <consortium name="US DOE Joint Genome Institute"/>
            <person name="Gugger M."/>
            <person name="Coursin T."/>
            <person name="Rippka R."/>
            <person name="Tandeau De Marsac N."/>
            <person name="Huntemann M."/>
            <person name="Wei C.-L."/>
            <person name="Han J."/>
            <person name="Detter J.C."/>
            <person name="Han C."/>
            <person name="Tapia R."/>
            <person name="Daligault H."/>
            <person name="Chen A."/>
            <person name="Krypides N."/>
            <person name="Mavromatis K."/>
            <person name="Markowitz V."/>
            <person name="Szeto E."/>
            <person name="Ivanova N."/>
            <person name="Ovchinnikova G."/>
            <person name="Pagani I."/>
            <person name="Pati A."/>
            <person name="Goodwin L."/>
            <person name="Peters L."/>
            <person name="Pitluck S."/>
            <person name="Woyke T."/>
            <person name="Kerfeld C."/>
        </authorList>
    </citation>
    <scope>NUCLEOTIDE SEQUENCE [LARGE SCALE GENOMIC DNA]</scope>
    <source>
        <strain evidence="3">PCC 8305</strain>
    </source>
</reference>
<feature type="repeat" description="WD" evidence="1">
    <location>
        <begin position="53"/>
        <end position="94"/>
    </location>
</feature>
<evidence type="ECO:0000256" key="1">
    <source>
        <dbReference type="PROSITE-ProRule" id="PRU00221"/>
    </source>
</evidence>
<dbReference type="Pfam" id="PF12894">
    <property type="entry name" value="ANAPC4_WD40"/>
    <property type="match status" value="1"/>
</dbReference>
<feature type="repeat" description="WD" evidence="1">
    <location>
        <begin position="268"/>
        <end position="300"/>
    </location>
</feature>
<dbReference type="Pfam" id="PF00400">
    <property type="entry name" value="WD40"/>
    <property type="match status" value="4"/>
</dbReference>
<dbReference type="Proteomes" id="UP000010482">
    <property type="component" value="Chromosome"/>
</dbReference>